<evidence type="ECO:0000313" key="2">
    <source>
        <dbReference type="EMBL" id="MCI41271.1"/>
    </source>
</evidence>
<dbReference type="Proteomes" id="UP000265520">
    <property type="component" value="Unassembled WGS sequence"/>
</dbReference>
<proteinExistence type="predicted"/>
<sequence>GTETKAAAGRGSSDVRSVAIDT</sequence>
<feature type="region of interest" description="Disordered" evidence="1">
    <location>
        <begin position="1"/>
        <end position="22"/>
    </location>
</feature>
<accession>A0A392RXB2</accession>
<comment type="caution">
    <text evidence="2">The sequence shown here is derived from an EMBL/GenBank/DDBJ whole genome shotgun (WGS) entry which is preliminary data.</text>
</comment>
<organism evidence="2 3">
    <name type="scientific">Trifolium medium</name>
    <dbReference type="NCBI Taxonomy" id="97028"/>
    <lineage>
        <taxon>Eukaryota</taxon>
        <taxon>Viridiplantae</taxon>
        <taxon>Streptophyta</taxon>
        <taxon>Embryophyta</taxon>
        <taxon>Tracheophyta</taxon>
        <taxon>Spermatophyta</taxon>
        <taxon>Magnoliopsida</taxon>
        <taxon>eudicotyledons</taxon>
        <taxon>Gunneridae</taxon>
        <taxon>Pentapetalae</taxon>
        <taxon>rosids</taxon>
        <taxon>fabids</taxon>
        <taxon>Fabales</taxon>
        <taxon>Fabaceae</taxon>
        <taxon>Papilionoideae</taxon>
        <taxon>50 kb inversion clade</taxon>
        <taxon>NPAAA clade</taxon>
        <taxon>Hologalegina</taxon>
        <taxon>IRL clade</taxon>
        <taxon>Trifolieae</taxon>
        <taxon>Trifolium</taxon>
    </lineage>
</organism>
<feature type="non-terminal residue" evidence="2">
    <location>
        <position position="1"/>
    </location>
</feature>
<evidence type="ECO:0000313" key="3">
    <source>
        <dbReference type="Proteomes" id="UP000265520"/>
    </source>
</evidence>
<evidence type="ECO:0000256" key="1">
    <source>
        <dbReference type="SAM" id="MobiDB-lite"/>
    </source>
</evidence>
<reference evidence="2 3" key="1">
    <citation type="journal article" date="2018" name="Front. Plant Sci.">
        <title>Red Clover (Trifolium pratense) and Zigzag Clover (T. medium) - A Picture of Genomic Similarities and Differences.</title>
        <authorList>
            <person name="Dluhosova J."/>
            <person name="Istvanek J."/>
            <person name="Nedelnik J."/>
            <person name="Repkova J."/>
        </authorList>
    </citation>
    <scope>NUCLEOTIDE SEQUENCE [LARGE SCALE GENOMIC DNA]</scope>
    <source>
        <strain evidence="3">cv. 10/8</strain>
        <tissue evidence="2">Leaf</tissue>
    </source>
</reference>
<name>A0A392RXB2_9FABA</name>
<dbReference type="AlphaFoldDB" id="A0A392RXB2"/>
<dbReference type="EMBL" id="LXQA010290056">
    <property type="protein sequence ID" value="MCI41271.1"/>
    <property type="molecule type" value="Genomic_DNA"/>
</dbReference>
<keyword evidence="3" id="KW-1185">Reference proteome</keyword>
<protein>
    <submittedName>
        <fullName evidence="2">Uncharacterized protein</fullName>
    </submittedName>
</protein>